<sequence length="204" mass="22918">MGPRKVLIAIDHSAESAYAVRWSLAHCLLQSDEVIVLHVRAPTSVFDRYAEEEADEGDGGKELETHPPSRGEDDHMTTQEKIRKASQTYQEISELETHRLAQPLKDAGKTFSIRVVADDKPKERICAEVDEIGADLLVLGNRGMGFIKRTLLGSTCDYCLQHSHCPVLVVKRPLDYHKEQKMEREKEEEERGRGRGRGGGERAA</sequence>
<evidence type="ECO:0000256" key="1">
    <source>
        <dbReference type="SAM" id="MobiDB-lite"/>
    </source>
</evidence>
<dbReference type="Proteomes" id="UP000265515">
    <property type="component" value="Unassembled WGS sequence"/>
</dbReference>
<accession>A0A388L4U6</accession>
<feature type="region of interest" description="Disordered" evidence="1">
    <location>
        <begin position="48"/>
        <end position="78"/>
    </location>
</feature>
<dbReference type="InterPro" id="IPR014729">
    <property type="entry name" value="Rossmann-like_a/b/a_fold"/>
</dbReference>
<comment type="caution">
    <text evidence="3">The sequence shown here is derived from an EMBL/GenBank/DDBJ whole genome shotgun (WGS) entry which is preliminary data.</text>
</comment>
<dbReference type="OMA" id="PKERICA"/>
<organism evidence="3 4">
    <name type="scientific">Chara braunii</name>
    <name type="common">Braun's stonewort</name>
    <dbReference type="NCBI Taxonomy" id="69332"/>
    <lineage>
        <taxon>Eukaryota</taxon>
        <taxon>Viridiplantae</taxon>
        <taxon>Streptophyta</taxon>
        <taxon>Charophyceae</taxon>
        <taxon>Charales</taxon>
        <taxon>Characeae</taxon>
        <taxon>Chara</taxon>
    </lineage>
</organism>
<keyword evidence="4" id="KW-1185">Reference proteome</keyword>
<evidence type="ECO:0000313" key="4">
    <source>
        <dbReference type="Proteomes" id="UP000265515"/>
    </source>
</evidence>
<gene>
    <name evidence="3" type="ORF">CBR_g23655</name>
</gene>
<dbReference type="PRINTS" id="PR01438">
    <property type="entry name" value="UNVRSLSTRESS"/>
</dbReference>
<feature type="region of interest" description="Disordered" evidence="1">
    <location>
        <begin position="178"/>
        <end position="204"/>
    </location>
</feature>
<name>A0A388L4U6_CHABU</name>
<dbReference type="Pfam" id="PF00582">
    <property type="entry name" value="Usp"/>
    <property type="match status" value="1"/>
</dbReference>
<dbReference type="PANTHER" id="PTHR31966">
    <property type="entry name" value="OS01G0783500 PROTEIN"/>
    <property type="match status" value="1"/>
</dbReference>
<dbReference type="AlphaFoldDB" id="A0A388L4U6"/>
<dbReference type="EMBL" id="BFEA01000265">
    <property type="protein sequence ID" value="GBG77325.1"/>
    <property type="molecule type" value="Genomic_DNA"/>
</dbReference>
<dbReference type="Gramene" id="GBG77325">
    <property type="protein sequence ID" value="GBG77325"/>
    <property type="gene ID" value="CBR_g23655"/>
</dbReference>
<dbReference type="OrthoDB" id="843225at2759"/>
<feature type="domain" description="UspA" evidence="2">
    <location>
        <begin position="4"/>
        <end position="171"/>
    </location>
</feature>
<protein>
    <recommendedName>
        <fullName evidence="2">UspA domain-containing protein</fullName>
    </recommendedName>
</protein>
<dbReference type="InterPro" id="IPR006016">
    <property type="entry name" value="UspA"/>
</dbReference>
<proteinExistence type="predicted"/>
<dbReference type="Gene3D" id="3.40.50.620">
    <property type="entry name" value="HUPs"/>
    <property type="match status" value="1"/>
</dbReference>
<dbReference type="CDD" id="cd23659">
    <property type="entry name" value="USP_At3g01520-like"/>
    <property type="match status" value="1"/>
</dbReference>
<dbReference type="PANTHER" id="PTHR31966:SF3">
    <property type="entry name" value="OS05G0501700 PROTEIN"/>
    <property type="match status" value="1"/>
</dbReference>
<evidence type="ECO:0000259" key="2">
    <source>
        <dbReference type="Pfam" id="PF00582"/>
    </source>
</evidence>
<dbReference type="STRING" id="69332.A0A388L4U6"/>
<feature type="compositionally biased region" description="Basic and acidic residues" evidence="1">
    <location>
        <begin position="58"/>
        <end position="78"/>
    </location>
</feature>
<dbReference type="InterPro" id="IPR044162">
    <property type="entry name" value="PHOS32/34"/>
</dbReference>
<dbReference type="SUPFAM" id="SSF52402">
    <property type="entry name" value="Adenine nucleotide alpha hydrolases-like"/>
    <property type="match status" value="1"/>
</dbReference>
<reference evidence="3 4" key="1">
    <citation type="journal article" date="2018" name="Cell">
        <title>The Chara Genome: Secondary Complexity and Implications for Plant Terrestrialization.</title>
        <authorList>
            <person name="Nishiyama T."/>
            <person name="Sakayama H."/>
            <person name="Vries J.D."/>
            <person name="Buschmann H."/>
            <person name="Saint-Marcoux D."/>
            <person name="Ullrich K.K."/>
            <person name="Haas F.B."/>
            <person name="Vanderstraeten L."/>
            <person name="Becker D."/>
            <person name="Lang D."/>
            <person name="Vosolsobe S."/>
            <person name="Rombauts S."/>
            <person name="Wilhelmsson P.K.I."/>
            <person name="Janitza P."/>
            <person name="Kern R."/>
            <person name="Heyl A."/>
            <person name="Rumpler F."/>
            <person name="Villalobos L.I.A.C."/>
            <person name="Clay J.M."/>
            <person name="Skokan R."/>
            <person name="Toyoda A."/>
            <person name="Suzuki Y."/>
            <person name="Kagoshima H."/>
            <person name="Schijlen E."/>
            <person name="Tajeshwar N."/>
            <person name="Catarino B."/>
            <person name="Hetherington A.J."/>
            <person name="Saltykova A."/>
            <person name="Bonnot C."/>
            <person name="Breuninger H."/>
            <person name="Symeonidi A."/>
            <person name="Radhakrishnan G.V."/>
            <person name="Van Nieuwerburgh F."/>
            <person name="Deforce D."/>
            <person name="Chang C."/>
            <person name="Karol K.G."/>
            <person name="Hedrich R."/>
            <person name="Ulvskov P."/>
            <person name="Glockner G."/>
            <person name="Delwiche C.F."/>
            <person name="Petrasek J."/>
            <person name="Van de Peer Y."/>
            <person name="Friml J."/>
            <person name="Beilby M."/>
            <person name="Dolan L."/>
            <person name="Kohara Y."/>
            <person name="Sugano S."/>
            <person name="Fujiyama A."/>
            <person name="Delaux P.-M."/>
            <person name="Quint M."/>
            <person name="TheiBen G."/>
            <person name="Hagemann M."/>
            <person name="Harholt J."/>
            <person name="Dunand C."/>
            <person name="Zachgo S."/>
            <person name="Langdale J."/>
            <person name="Maumus F."/>
            <person name="Straeten D.V.D."/>
            <person name="Gould S.B."/>
            <person name="Rensing S.A."/>
        </authorList>
    </citation>
    <scope>NUCLEOTIDE SEQUENCE [LARGE SCALE GENOMIC DNA]</scope>
    <source>
        <strain evidence="3 4">S276</strain>
    </source>
</reference>
<dbReference type="InterPro" id="IPR006015">
    <property type="entry name" value="Universal_stress_UspA"/>
</dbReference>
<evidence type="ECO:0000313" key="3">
    <source>
        <dbReference type="EMBL" id="GBG77325.1"/>
    </source>
</evidence>